<reference evidence="2" key="1">
    <citation type="submission" date="2025-08" db="UniProtKB">
        <authorList>
            <consortium name="RefSeq"/>
        </authorList>
    </citation>
    <scope>IDENTIFICATION</scope>
    <source>
        <tissue evidence="2">Brain</tissue>
    </source>
</reference>
<dbReference type="RefSeq" id="XP_044940249.1">
    <property type="nucleotide sequence ID" value="XM_045084314.1"/>
</dbReference>
<evidence type="ECO:0000313" key="1">
    <source>
        <dbReference type="Proteomes" id="UP000000715"/>
    </source>
</evidence>
<protein>
    <submittedName>
        <fullName evidence="2">Poly(RC)-binding protein 3 isoform X14</fullName>
    </submittedName>
</protein>
<accession>A0A8U0V4Z8</accession>
<organism evidence="1 2">
    <name type="scientific">Mustela putorius furo</name>
    <name type="common">European domestic ferret</name>
    <name type="synonym">Mustela furo</name>
    <dbReference type="NCBI Taxonomy" id="9669"/>
    <lineage>
        <taxon>Eukaryota</taxon>
        <taxon>Metazoa</taxon>
        <taxon>Chordata</taxon>
        <taxon>Craniata</taxon>
        <taxon>Vertebrata</taxon>
        <taxon>Euteleostomi</taxon>
        <taxon>Mammalia</taxon>
        <taxon>Eutheria</taxon>
        <taxon>Laurasiatheria</taxon>
        <taxon>Carnivora</taxon>
        <taxon>Caniformia</taxon>
        <taxon>Musteloidea</taxon>
        <taxon>Mustelidae</taxon>
        <taxon>Mustelinae</taxon>
        <taxon>Mustela</taxon>
    </lineage>
</organism>
<evidence type="ECO:0000313" key="2">
    <source>
        <dbReference type="RefSeq" id="XP_044940249.1"/>
    </source>
</evidence>
<keyword evidence="1" id="KW-1185">Reference proteome</keyword>
<name>A0A8U0V4Z8_MUSPF</name>
<gene>
    <name evidence="2" type="primary">PCBP3</name>
</gene>
<dbReference type="CTD" id="54039"/>
<dbReference type="GeneID" id="101693122"/>
<sequence length="303" mass="32556">MQAALHEGGPGGNRIKDRVRASCSRLAEMDCGGAKGPRGQPRATPAFGRHRAGGLGLTQVPGGLHVVDGQGDMCHSGCRWAGATRSDKGRLESTLGEGQREKLGLSVQPSPLRAVEGRAVGLWGRGRAGGLGGWKTKDSGRKVPRPVSRRGYSRLTYKRRYGAWFNFSSARESWEIGRHGQTREAAARMLCALRVVWGASWSCLCCPPGTCGCSGTGVVARVTLHSVVAFARAGQESQEARGAAECEEPVLVTTRVGRRKGEARVRRAEPGRRRQQAAWLTFFEAGGSCRLISTKAEHNQEIV</sequence>
<proteinExistence type="predicted"/>
<dbReference type="Proteomes" id="UP000000715">
    <property type="component" value="Unplaced"/>
</dbReference>
<dbReference type="AlphaFoldDB" id="A0A8U0V4Z8"/>